<dbReference type="SUPFAM" id="SSF52266">
    <property type="entry name" value="SGNH hydrolase"/>
    <property type="match status" value="1"/>
</dbReference>
<gene>
    <name evidence="3" type="ORF">ACFFJP_13595</name>
</gene>
<keyword evidence="1" id="KW-0378">Hydrolase</keyword>
<dbReference type="Gene3D" id="3.40.50.1110">
    <property type="entry name" value="SGNH hydrolase"/>
    <property type="match status" value="1"/>
</dbReference>
<organism evidence="3 4">
    <name type="scientific">Rheinheimera tilapiae</name>
    <dbReference type="NCBI Taxonomy" id="875043"/>
    <lineage>
        <taxon>Bacteria</taxon>
        <taxon>Pseudomonadati</taxon>
        <taxon>Pseudomonadota</taxon>
        <taxon>Gammaproteobacteria</taxon>
        <taxon>Chromatiales</taxon>
        <taxon>Chromatiaceae</taxon>
        <taxon>Rheinheimera</taxon>
    </lineage>
</organism>
<dbReference type="PANTHER" id="PTHR22901">
    <property type="entry name" value="SIALATE O-ACETYLESTERASE"/>
    <property type="match status" value="1"/>
</dbReference>
<name>A0ABV6BEL8_9GAMM</name>
<evidence type="ECO:0000256" key="1">
    <source>
        <dbReference type="ARBA" id="ARBA00022801"/>
    </source>
</evidence>
<evidence type="ECO:0000259" key="2">
    <source>
        <dbReference type="Pfam" id="PF03629"/>
    </source>
</evidence>
<evidence type="ECO:0000313" key="4">
    <source>
        <dbReference type="Proteomes" id="UP001589813"/>
    </source>
</evidence>
<dbReference type="Proteomes" id="UP001589813">
    <property type="component" value="Unassembled WGS sequence"/>
</dbReference>
<dbReference type="InterPro" id="IPR005181">
    <property type="entry name" value="SASA"/>
</dbReference>
<dbReference type="Pfam" id="PF03629">
    <property type="entry name" value="SASA"/>
    <property type="match status" value="1"/>
</dbReference>
<protein>
    <submittedName>
        <fullName evidence="3">Sialate O-acetylesterase</fullName>
    </submittedName>
</protein>
<dbReference type="EMBL" id="JBHLXP010000003">
    <property type="protein sequence ID" value="MFC0049326.1"/>
    <property type="molecule type" value="Genomic_DNA"/>
</dbReference>
<comment type="caution">
    <text evidence="3">The sequence shown here is derived from an EMBL/GenBank/DDBJ whole genome shotgun (WGS) entry which is preliminary data.</text>
</comment>
<dbReference type="InterPro" id="IPR036514">
    <property type="entry name" value="SGNH_hydro_sf"/>
</dbReference>
<reference evidence="3 4" key="1">
    <citation type="submission" date="2024-09" db="EMBL/GenBank/DDBJ databases">
        <authorList>
            <person name="Sun Q."/>
            <person name="Mori K."/>
        </authorList>
    </citation>
    <scope>NUCLEOTIDE SEQUENCE [LARGE SCALE GENOMIC DNA]</scope>
    <source>
        <strain evidence="3 4">KCTC 23315</strain>
    </source>
</reference>
<dbReference type="RefSeq" id="WP_377244943.1">
    <property type="nucleotide sequence ID" value="NZ_JBHLXP010000003.1"/>
</dbReference>
<keyword evidence="4" id="KW-1185">Reference proteome</keyword>
<feature type="domain" description="Sialate O-acetylesterase" evidence="2">
    <location>
        <begin position="167"/>
        <end position="322"/>
    </location>
</feature>
<sequence length="444" mass="48709">MSVIRLSAGWSSGAVLQHSTPQQLQGNAAPKQRLHITLQCQHQCHQLNTHADELGVFSVEIAAQPPSGPWTLSISDEASNSIRLDDLWFGLRLICAGQSNIGWPLRHYPAQLADVREQLFASSTQPLVRAYLTDAYDPVQPADYRNAGSWQALTAEQCADWPALLCHFSQSYQPSDTTPLMLGLVDISWPGSAIDAWTEASVPASSAWQPGALFTSRLAPWLQQPFAALLWYQGEQDAMGKEAACYADKLQHWLFRCRRYAGWDFPLLLVQIAGFGKLGLPDLQHGFVQVRQAQQQFAACTPNCVLVSAADLGDVQDIHPPLKAELARRLALQLHAMMQADDSSTLLPLQAKLHQLTTAVAVLRLPDGVYWPLIQPIEGFFADCPPTGWQAVPARSTTDQQQIEIILPPAAKTLCYGMAAQPALTLYNADGLPLLPGIWPLQSS</sequence>
<accession>A0ABV6BEL8</accession>
<proteinExistence type="predicted"/>
<dbReference type="PANTHER" id="PTHR22901:SF0">
    <property type="entry name" value="SIALATE O-ACETYLESTERASE"/>
    <property type="match status" value="1"/>
</dbReference>
<evidence type="ECO:0000313" key="3">
    <source>
        <dbReference type="EMBL" id="MFC0049326.1"/>
    </source>
</evidence>
<dbReference type="InterPro" id="IPR039329">
    <property type="entry name" value="SIAE"/>
</dbReference>